<evidence type="ECO:0000259" key="4">
    <source>
        <dbReference type="PROSITE" id="PS50042"/>
    </source>
</evidence>
<feature type="domain" description="Cyclic nucleotide-binding" evidence="4">
    <location>
        <begin position="1"/>
        <end position="62"/>
    </location>
</feature>
<keyword evidence="2" id="KW-0238">DNA-binding</keyword>
<dbReference type="CDD" id="cd00038">
    <property type="entry name" value="CAP_ED"/>
    <property type="match status" value="1"/>
</dbReference>
<evidence type="ECO:0000313" key="7">
    <source>
        <dbReference type="Proteomes" id="UP000051213"/>
    </source>
</evidence>
<dbReference type="InterPro" id="IPR018488">
    <property type="entry name" value="cNMP-bd_CS"/>
</dbReference>
<proteinExistence type="predicted"/>
<dbReference type="GO" id="GO:0005829">
    <property type="term" value="C:cytosol"/>
    <property type="evidence" value="ECO:0007669"/>
    <property type="project" value="TreeGrafter"/>
</dbReference>
<gene>
    <name evidence="6" type="ORF">ABS24_03135</name>
</gene>
<name>A0A0R2TYD7_9GAMM</name>
<dbReference type="SUPFAM" id="SSF51206">
    <property type="entry name" value="cAMP-binding domain-like"/>
    <property type="match status" value="1"/>
</dbReference>
<dbReference type="Pfam" id="PF00027">
    <property type="entry name" value="cNMP_binding"/>
    <property type="match status" value="1"/>
</dbReference>
<evidence type="ECO:0000313" key="6">
    <source>
        <dbReference type="EMBL" id="KRO92151.1"/>
    </source>
</evidence>
<dbReference type="InterPro" id="IPR012318">
    <property type="entry name" value="HTH_CRP"/>
</dbReference>
<dbReference type="InterPro" id="IPR014710">
    <property type="entry name" value="RmlC-like_jellyroll"/>
</dbReference>
<sequence>MTYLNPGQFFGEMGLFEEHPRTAWIKTKTECEVCEISYSKFTALYQKNPEILFSITKQIAERLRETTRKASDLAFLSVTGRITQVLKDLANQPDSMTHPDGMQIKITRQEIGRIAVCSREMAGRVIKELASQGIISVSGKTIVLFGAR</sequence>
<dbReference type="Gene3D" id="2.60.120.10">
    <property type="entry name" value="Jelly Rolls"/>
    <property type="match status" value="1"/>
</dbReference>
<dbReference type="EMBL" id="LICA01000366">
    <property type="protein sequence ID" value="KRO92151.1"/>
    <property type="molecule type" value="Genomic_DNA"/>
</dbReference>
<protein>
    <submittedName>
        <fullName evidence="6">Cyclic AMP receptor protein</fullName>
    </submittedName>
</protein>
<evidence type="ECO:0000256" key="1">
    <source>
        <dbReference type="ARBA" id="ARBA00023015"/>
    </source>
</evidence>
<evidence type="ECO:0000256" key="3">
    <source>
        <dbReference type="ARBA" id="ARBA00023163"/>
    </source>
</evidence>
<evidence type="ECO:0000256" key="2">
    <source>
        <dbReference type="ARBA" id="ARBA00023125"/>
    </source>
</evidence>
<dbReference type="SUPFAM" id="SSF46785">
    <property type="entry name" value="Winged helix' DNA-binding domain"/>
    <property type="match status" value="1"/>
</dbReference>
<feature type="domain" description="HTH crp-type" evidence="5">
    <location>
        <begin position="76"/>
        <end position="148"/>
    </location>
</feature>
<dbReference type="GO" id="GO:0003677">
    <property type="term" value="F:DNA binding"/>
    <property type="evidence" value="ECO:0007669"/>
    <property type="project" value="UniProtKB-KW"/>
</dbReference>
<dbReference type="InterPro" id="IPR018490">
    <property type="entry name" value="cNMP-bd_dom_sf"/>
</dbReference>
<dbReference type="InterPro" id="IPR050397">
    <property type="entry name" value="Env_Response_Regulators"/>
</dbReference>
<dbReference type="PANTHER" id="PTHR24567">
    <property type="entry name" value="CRP FAMILY TRANSCRIPTIONAL REGULATORY PROTEIN"/>
    <property type="match status" value="1"/>
</dbReference>
<dbReference type="PROSITE" id="PS00889">
    <property type="entry name" value="CNMP_BINDING_2"/>
    <property type="match status" value="1"/>
</dbReference>
<dbReference type="InterPro" id="IPR036390">
    <property type="entry name" value="WH_DNA-bd_sf"/>
</dbReference>
<evidence type="ECO:0000259" key="5">
    <source>
        <dbReference type="PROSITE" id="PS51063"/>
    </source>
</evidence>
<reference evidence="6 7" key="1">
    <citation type="submission" date="2015-10" db="EMBL/GenBank/DDBJ databases">
        <title>Metagenome-Assembled Genomes uncover a global brackish microbiome.</title>
        <authorList>
            <person name="Hugerth L.W."/>
            <person name="Larsson J."/>
            <person name="Alneberg J."/>
            <person name="Lindh M.V."/>
            <person name="Legrand C."/>
            <person name="Pinhassi J."/>
            <person name="Andersson A.F."/>
        </authorList>
    </citation>
    <scope>NUCLEOTIDE SEQUENCE [LARGE SCALE GENOMIC DNA]</scope>
    <source>
        <strain evidence="6">BACL26 MAG-121220-bin70</strain>
    </source>
</reference>
<organism evidence="6 7">
    <name type="scientific">SAR92 bacterium BACL26 MAG-121220-bin70</name>
    <dbReference type="NCBI Taxonomy" id="1655626"/>
    <lineage>
        <taxon>Bacteria</taxon>
        <taxon>Pseudomonadati</taxon>
        <taxon>Pseudomonadota</taxon>
        <taxon>Gammaproteobacteria</taxon>
        <taxon>Cellvibrionales</taxon>
        <taxon>Porticoccaceae</taxon>
        <taxon>SAR92 clade</taxon>
    </lineage>
</organism>
<dbReference type="SMART" id="SM00419">
    <property type="entry name" value="HTH_CRP"/>
    <property type="match status" value="1"/>
</dbReference>
<keyword evidence="6" id="KW-0675">Receptor</keyword>
<comment type="caution">
    <text evidence="6">The sequence shown here is derived from an EMBL/GenBank/DDBJ whole genome shotgun (WGS) entry which is preliminary data.</text>
</comment>
<dbReference type="InterPro" id="IPR000595">
    <property type="entry name" value="cNMP-bd_dom"/>
</dbReference>
<accession>A0A0R2TYD7</accession>
<dbReference type="PROSITE" id="PS50042">
    <property type="entry name" value="CNMP_BINDING_3"/>
    <property type="match status" value="1"/>
</dbReference>
<keyword evidence="1" id="KW-0805">Transcription regulation</keyword>
<dbReference type="InterPro" id="IPR036388">
    <property type="entry name" value="WH-like_DNA-bd_sf"/>
</dbReference>
<dbReference type="PROSITE" id="PS51063">
    <property type="entry name" value="HTH_CRP_2"/>
    <property type="match status" value="1"/>
</dbReference>
<dbReference type="FunFam" id="1.10.10.10:FF:000006">
    <property type="entry name" value="cAMP-activated global transcriptional regulator CRP"/>
    <property type="match status" value="1"/>
</dbReference>
<dbReference type="Pfam" id="PF13545">
    <property type="entry name" value="HTH_Crp_2"/>
    <property type="match status" value="1"/>
</dbReference>
<dbReference type="Gene3D" id="1.10.10.10">
    <property type="entry name" value="Winged helix-like DNA-binding domain superfamily/Winged helix DNA-binding domain"/>
    <property type="match status" value="1"/>
</dbReference>
<dbReference type="AlphaFoldDB" id="A0A0R2TYD7"/>
<keyword evidence="3" id="KW-0804">Transcription</keyword>
<dbReference type="PANTHER" id="PTHR24567:SF68">
    <property type="entry name" value="DNA-BINDING TRANSCRIPTIONAL DUAL REGULATOR CRP"/>
    <property type="match status" value="1"/>
</dbReference>
<dbReference type="Proteomes" id="UP000051213">
    <property type="component" value="Unassembled WGS sequence"/>
</dbReference>
<dbReference type="GO" id="GO:0003700">
    <property type="term" value="F:DNA-binding transcription factor activity"/>
    <property type="evidence" value="ECO:0007669"/>
    <property type="project" value="TreeGrafter"/>
</dbReference>